<proteinExistence type="predicted"/>
<name>A0A0F9NSC4_9ZZZZ</name>
<evidence type="ECO:0000256" key="4">
    <source>
        <dbReference type="ARBA" id="ARBA00022989"/>
    </source>
</evidence>
<dbReference type="PANTHER" id="PTHR39087:SF2">
    <property type="entry name" value="UPF0104 MEMBRANE PROTEIN MJ1595"/>
    <property type="match status" value="1"/>
</dbReference>
<evidence type="ECO:0000256" key="3">
    <source>
        <dbReference type="ARBA" id="ARBA00022692"/>
    </source>
</evidence>
<dbReference type="Pfam" id="PF03706">
    <property type="entry name" value="LPG_synthase_TM"/>
    <property type="match status" value="1"/>
</dbReference>
<evidence type="ECO:0000256" key="6">
    <source>
        <dbReference type="SAM" id="Phobius"/>
    </source>
</evidence>
<dbReference type="NCBIfam" id="TIGR00374">
    <property type="entry name" value="flippase-like domain"/>
    <property type="match status" value="1"/>
</dbReference>
<feature type="transmembrane region" description="Helical" evidence="6">
    <location>
        <begin position="20"/>
        <end position="39"/>
    </location>
</feature>
<comment type="caution">
    <text evidence="7">The sequence shown here is derived from an EMBL/GenBank/DDBJ whole genome shotgun (WGS) entry which is preliminary data.</text>
</comment>
<reference evidence="7" key="1">
    <citation type="journal article" date="2015" name="Nature">
        <title>Complex archaea that bridge the gap between prokaryotes and eukaryotes.</title>
        <authorList>
            <person name="Spang A."/>
            <person name="Saw J.H."/>
            <person name="Jorgensen S.L."/>
            <person name="Zaremba-Niedzwiedzka K."/>
            <person name="Martijn J."/>
            <person name="Lind A.E."/>
            <person name="van Eijk R."/>
            <person name="Schleper C."/>
            <person name="Guy L."/>
            <person name="Ettema T.J."/>
        </authorList>
    </citation>
    <scope>NUCLEOTIDE SEQUENCE</scope>
</reference>
<keyword evidence="4 6" id="KW-1133">Transmembrane helix</keyword>
<keyword evidence="2" id="KW-1003">Cell membrane</keyword>
<dbReference type="AlphaFoldDB" id="A0A0F9NSC4"/>
<evidence type="ECO:0000256" key="2">
    <source>
        <dbReference type="ARBA" id="ARBA00022475"/>
    </source>
</evidence>
<feature type="transmembrane region" description="Helical" evidence="6">
    <location>
        <begin position="322"/>
        <end position="338"/>
    </location>
</feature>
<dbReference type="EMBL" id="LAZR01003208">
    <property type="protein sequence ID" value="KKN20789.1"/>
    <property type="molecule type" value="Genomic_DNA"/>
</dbReference>
<feature type="transmembrane region" description="Helical" evidence="6">
    <location>
        <begin position="233"/>
        <end position="254"/>
    </location>
</feature>
<evidence type="ECO:0000256" key="1">
    <source>
        <dbReference type="ARBA" id="ARBA00004651"/>
    </source>
</evidence>
<sequence length="345" mass="39977">MNDVKKNKIISWLQENKRLLIGLITIILLVVMIFFVDFPRLIDKIMLIGFWGTFLFVIFYTVAFNLRAYKLKLIFRGIEQNISYSTSYFSIGICFTINDLTPGKIGDFAKMGFIKDQENIKLSESVCGVAIERVLDLILLFLISLFALIYLYISSINKSRAITLLGQSMQIYLAIGAILIIGILIFLLLLIYKLEFVLKIIGKISTKLADFVARFFINFKEGMKKFKDHKRELIYITLLGILTWSVDAFIVVIFFYLSGYHLNIFLLVLAMILKIFSKTFPITPGGWGISENVGSLFVYFFYPHIEFTEILSIFIIDHLFRSAYLFFYGGYSIFHYNFKIKQVKN</sequence>
<dbReference type="InterPro" id="IPR022791">
    <property type="entry name" value="L-PG_synthase/AglD"/>
</dbReference>
<evidence type="ECO:0008006" key="8">
    <source>
        <dbReference type="Google" id="ProtNLM"/>
    </source>
</evidence>
<feature type="transmembrane region" description="Helical" evidence="6">
    <location>
        <begin position="45"/>
        <end position="66"/>
    </location>
</feature>
<evidence type="ECO:0000256" key="5">
    <source>
        <dbReference type="ARBA" id="ARBA00023136"/>
    </source>
</evidence>
<feature type="transmembrane region" description="Helical" evidence="6">
    <location>
        <begin position="296"/>
        <end position="316"/>
    </location>
</feature>
<keyword evidence="3 6" id="KW-0812">Transmembrane</keyword>
<feature type="transmembrane region" description="Helical" evidence="6">
    <location>
        <begin position="173"/>
        <end position="192"/>
    </location>
</feature>
<feature type="transmembrane region" description="Helical" evidence="6">
    <location>
        <begin position="134"/>
        <end position="153"/>
    </location>
</feature>
<gene>
    <name evidence="7" type="ORF">LCGC14_0931990</name>
</gene>
<dbReference type="GO" id="GO:0005886">
    <property type="term" value="C:plasma membrane"/>
    <property type="evidence" value="ECO:0007669"/>
    <property type="project" value="UniProtKB-SubCell"/>
</dbReference>
<keyword evidence="5 6" id="KW-0472">Membrane</keyword>
<feature type="transmembrane region" description="Helical" evidence="6">
    <location>
        <begin position="260"/>
        <end position="276"/>
    </location>
</feature>
<protein>
    <recommendedName>
        <fullName evidence="8">Flippase-like domain-containing protein</fullName>
    </recommendedName>
</protein>
<evidence type="ECO:0000313" key="7">
    <source>
        <dbReference type="EMBL" id="KKN20789.1"/>
    </source>
</evidence>
<organism evidence="7">
    <name type="scientific">marine sediment metagenome</name>
    <dbReference type="NCBI Taxonomy" id="412755"/>
    <lineage>
        <taxon>unclassified sequences</taxon>
        <taxon>metagenomes</taxon>
        <taxon>ecological metagenomes</taxon>
    </lineage>
</organism>
<comment type="subcellular location">
    <subcellularLocation>
        <location evidence="1">Cell membrane</location>
        <topology evidence="1">Multi-pass membrane protein</topology>
    </subcellularLocation>
</comment>
<accession>A0A0F9NSC4</accession>
<dbReference type="PANTHER" id="PTHR39087">
    <property type="entry name" value="UPF0104 MEMBRANE PROTEIN MJ1595"/>
    <property type="match status" value="1"/>
</dbReference>